<evidence type="ECO:0000313" key="2">
    <source>
        <dbReference type="Proteomes" id="UP000823775"/>
    </source>
</evidence>
<evidence type="ECO:0000313" key="1">
    <source>
        <dbReference type="EMBL" id="MCD7462639.1"/>
    </source>
</evidence>
<keyword evidence="2" id="KW-1185">Reference proteome</keyword>
<name>A0ABS8SW16_DATST</name>
<organism evidence="1 2">
    <name type="scientific">Datura stramonium</name>
    <name type="common">Jimsonweed</name>
    <name type="synonym">Common thornapple</name>
    <dbReference type="NCBI Taxonomy" id="4076"/>
    <lineage>
        <taxon>Eukaryota</taxon>
        <taxon>Viridiplantae</taxon>
        <taxon>Streptophyta</taxon>
        <taxon>Embryophyta</taxon>
        <taxon>Tracheophyta</taxon>
        <taxon>Spermatophyta</taxon>
        <taxon>Magnoliopsida</taxon>
        <taxon>eudicotyledons</taxon>
        <taxon>Gunneridae</taxon>
        <taxon>Pentapetalae</taxon>
        <taxon>asterids</taxon>
        <taxon>lamiids</taxon>
        <taxon>Solanales</taxon>
        <taxon>Solanaceae</taxon>
        <taxon>Solanoideae</taxon>
        <taxon>Datureae</taxon>
        <taxon>Datura</taxon>
    </lineage>
</organism>
<accession>A0ABS8SW16</accession>
<protein>
    <submittedName>
        <fullName evidence="1">Uncharacterized protein</fullName>
    </submittedName>
</protein>
<sequence length="113" mass="13324">MDGETNWSDTFTLDSEFHYIPGYWEWVKEVLSVAPKALKDAKAMLYMTDYSIANGPRFLYLRYFGEGMYLTRGHKKMYSREEEVLFGTQQWLIGLICTNCDDDIDKEFESFTL</sequence>
<comment type="caution">
    <text evidence="1">The sequence shown here is derived from an EMBL/GenBank/DDBJ whole genome shotgun (WGS) entry which is preliminary data.</text>
</comment>
<proteinExistence type="predicted"/>
<dbReference type="EMBL" id="JACEIK010000821">
    <property type="protein sequence ID" value="MCD7462639.1"/>
    <property type="molecule type" value="Genomic_DNA"/>
</dbReference>
<gene>
    <name evidence="1" type="ORF">HAX54_049011</name>
</gene>
<reference evidence="1 2" key="1">
    <citation type="journal article" date="2021" name="BMC Genomics">
        <title>Datura genome reveals duplications of psychoactive alkaloid biosynthetic genes and high mutation rate following tissue culture.</title>
        <authorList>
            <person name="Rajewski A."/>
            <person name="Carter-House D."/>
            <person name="Stajich J."/>
            <person name="Litt A."/>
        </authorList>
    </citation>
    <scope>NUCLEOTIDE SEQUENCE [LARGE SCALE GENOMIC DNA]</scope>
    <source>
        <strain evidence="1">AR-01</strain>
    </source>
</reference>
<dbReference type="Proteomes" id="UP000823775">
    <property type="component" value="Unassembled WGS sequence"/>
</dbReference>